<feature type="compositionally biased region" description="Basic residues" evidence="1">
    <location>
        <begin position="223"/>
        <end position="234"/>
    </location>
</feature>
<feature type="compositionally biased region" description="Basic residues" evidence="1">
    <location>
        <begin position="607"/>
        <end position="617"/>
    </location>
</feature>
<feature type="region of interest" description="Disordered" evidence="1">
    <location>
        <begin position="409"/>
        <end position="702"/>
    </location>
</feature>
<proteinExistence type="predicted"/>
<feature type="compositionally biased region" description="Basic and acidic residues" evidence="1">
    <location>
        <begin position="212"/>
        <end position="222"/>
    </location>
</feature>
<gene>
    <name evidence="2" type="ORF">MARPO_0004s0231</name>
</gene>
<dbReference type="OMA" id="NWRASAC"/>
<feature type="region of interest" description="Disordered" evidence="1">
    <location>
        <begin position="147"/>
        <end position="383"/>
    </location>
</feature>
<feature type="compositionally biased region" description="Basic residues" evidence="1">
    <location>
        <begin position="242"/>
        <end position="256"/>
    </location>
</feature>
<feature type="compositionally biased region" description="Basic residues" evidence="1">
    <location>
        <begin position="630"/>
        <end position="640"/>
    </location>
</feature>
<feature type="compositionally biased region" description="Low complexity" evidence="1">
    <location>
        <begin position="429"/>
        <end position="459"/>
    </location>
</feature>
<organism evidence="2 3">
    <name type="scientific">Marchantia polymorpha</name>
    <name type="common">Common liverwort</name>
    <name type="synonym">Marchantia aquatica</name>
    <dbReference type="NCBI Taxonomy" id="3197"/>
    <lineage>
        <taxon>Eukaryota</taxon>
        <taxon>Viridiplantae</taxon>
        <taxon>Streptophyta</taxon>
        <taxon>Embryophyta</taxon>
        <taxon>Marchantiophyta</taxon>
        <taxon>Marchantiopsida</taxon>
        <taxon>Marchantiidae</taxon>
        <taxon>Marchantiales</taxon>
        <taxon>Marchantiaceae</taxon>
        <taxon>Marchantia</taxon>
    </lineage>
</organism>
<name>A0A2R6XSC3_MARPO</name>
<feature type="compositionally biased region" description="Polar residues" evidence="1">
    <location>
        <begin position="579"/>
        <end position="595"/>
    </location>
</feature>
<dbReference type="Proteomes" id="UP000244005">
    <property type="component" value="Unassembled WGS sequence"/>
</dbReference>
<evidence type="ECO:0000313" key="2">
    <source>
        <dbReference type="EMBL" id="PTQ48992.1"/>
    </source>
</evidence>
<evidence type="ECO:0008006" key="4">
    <source>
        <dbReference type="Google" id="ProtNLM"/>
    </source>
</evidence>
<feature type="compositionally biased region" description="Basic residues" evidence="1">
    <location>
        <begin position="505"/>
        <end position="515"/>
    </location>
</feature>
<evidence type="ECO:0000256" key="1">
    <source>
        <dbReference type="SAM" id="MobiDB-lite"/>
    </source>
</evidence>
<reference evidence="3" key="1">
    <citation type="journal article" date="2017" name="Cell">
        <title>Insights into land plant evolution garnered from the Marchantia polymorpha genome.</title>
        <authorList>
            <person name="Bowman J.L."/>
            <person name="Kohchi T."/>
            <person name="Yamato K.T."/>
            <person name="Jenkins J."/>
            <person name="Shu S."/>
            <person name="Ishizaki K."/>
            <person name="Yamaoka S."/>
            <person name="Nishihama R."/>
            <person name="Nakamura Y."/>
            <person name="Berger F."/>
            <person name="Adam C."/>
            <person name="Aki S.S."/>
            <person name="Althoff F."/>
            <person name="Araki T."/>
            <person name="Arteaga-Vazquez M.A."/>
            <person name="Balasubrmanian S."/>
            <person name="Barry K."/>
            <person name="Bauer D."/>
            <person name="Boehm C.R."/>
            <person name="Briginshaw L."/>
            <person name="Caballero-Perez J."/>
            <person name="Catarino B."/>
            <person name="Chen F."/>
            <person name="Chiyoda S."/>
            <person name="Chovatia M."/>
            <person name="Davies K.M."/>
            <person name="Delmans M."/>
            <person name="Demura T."/>
            <person name="Dierschke T."/>
            <person name="Dolan L."/>
            <person name="Dorantes-Acosta A.E."/>
            <person name="Eklund D.M."/>
            <person name="Florent S.N."/>
            <person name="Flores-Sandoval E."/>
            <person name="Fujiyama A."/>
            <person name="Fukuzawa H."/>
            <person name="Galik B."/>
            <person name="Grimanelli D."/>
            <person name="Grimwood J."/>
            <person name="Grossniklaus U."/>
            <person name="Hamada T."/>
            <person name="Haseloff J."/>
            <person name="Hetherington A.J."/>
            <person name="Higo A."/>
            <person name="Hirakawa Y."/>
            <person name="Hundley H.N."/>
            <person name="Ikeda Y."/>
            <person name="Inoue K."/>
            <person name="Inoue S.I."/>
            <person name="Ishida S."/>
            <person name="Jia Q."/>
            <person name="Kakita M."/>
            <person name="Kanazawa T."/>
            <person name="Kawai Y."/>
            <person name="Kawashima T."/>
            <person name="Kennedy M."/>
            <person name="Kinose K."/>
            <person name="Kinoshita T."/>
            <person name="Kohara Y."/>
            <person name="Koide E."/>
            <person name="Komatsu K."/>
            <person name="Kopischke S."/>
            <person name="Kubo M."/>
            <person name="Kyozuka J."/>
            <person name="Lagercrantz U."/>
            <person name="Lin S.S."/>
            <person name="Lindquist E."/>
            <person name="Lipzen A.M."/>
            <person name="Lu C.W."/>
            <person name="De Luna E."/>
            <person name="Martienssen R.A."/>
            <person name="Minamino N."/>
            <person name="Mizutani M."/>
            <person name="Mizutani M."/>
            <person name="Mochizuki N."/>
            <person name="Monte I."/>
            <person name="Mosher R."/>
            <person name="Nagasaki H."/>
            <person name="Nakagami H."/>
            <person name="Naramoto S."/>
            <person name="Nishitani K."/>
            <person name="Ohtani M."/>
            <person name="Okamoto T."/>
            <person name="Okumura M."/>
            <person name="Phillips J."/>
            <person name="Pollak B."/>
            <person name="Reinders A."/>
            <person name="Rovekamp M."/>
            <person name="Sano R."/>
            <person name="Sawa S."/>
            <person name="Schmid M.W."/>
            <person name="Shirakawa M."/>
            <person name="Solano R."/>
            <person name="Spunde A."/>
            <person name="Suetsugu N."/>
            <person name="Sugano S."/>
            <person name="Sugiyama A."/>
            <person name="Sun R."/>
            <person name="Suzuki Y."/>
            <person name="Takenaka M."/>
            <person name="Takezawa D."/>
            <person name="Tomogane H."/>
            <person name="Tsuzuki M."/>
            <person name="Ueda T."/>
            <person name="Umeda M."/>
            <person name="Ward J.M."/>
            <person name="Watanabe Y."/>
            <person name="Yazaki K."/>
            <person name="Yokoyama R."/>
            <person name="Yoshitake Y."/>
            <person name="Yotsui I."/>
            <person name="Zachgo S."/>
            <person name="Schmutz J."/>
        </authorList>
    </citation>
    <scope>NUCLEOTIDE SEQUENCE [LARGE SCALE GENOMIC DNA]</scope>
    <source>
        <strain evidence="3">Tak-1</strain>
    </source>
</reference>
<feature type="compositionally biased region" description="Basic residues" evidence="1">
    <location>
        <begin position="528"/>
        <end position="538"/>
    </location>
</feature>
<dbReference type="EMBL" id="KZ772676">
    <property type="protein sequence ID" value="PTQ48992.1"/>
    <property type="molecule type" value="Genomic_DNA"/>
</dbReference>
<protein>
    <recommendedName>
        <fullName evidence="4">H15 domain-containing protein</fullName>
    </recommendedName>
</protein>
<feature type="compositionally biased region" description="Basic residues" evidence="1">
    <location>
        <begin position="184"/>
        <end position="210"/>
    </location>
</feature>
<evidence type="ECO:0000313" key="3">
    <source>
        <dbReference type="Proteomes" id="UP000244005"/>
    </source>
</evidence>
<accession>A0A2R6XSC3</accession>
<sequence length="702" mass="77586">MVHHKDCPKNFRSMRDMKMTIETTGFPANPHKVLFHLIFDAFRGRRSQGLTKTQIQARIQRTYNCKLGPKFEQQLHKSLRRLVRSKRLEKSGYKYKVIRSPPRSRLWKLKNSLPTPCRCSGLPRKLGGRSNTGSLCPKRYRHSKNCTCCNRRRSPDRRDKRDKGLFAALVRKKRRDGSKERREGSKKRRKIRRSKSPRRGCGCGKRRPRSGGRGDRSPDRSGSRRRPPRRRPPSRRPPNSGGRRKPKPKPKPRPRPKPQPPSKPKPQTASIKRLKISQPVIIGNQIMTAFGNRSGCRSHRHAPRPRPGPGSRKRRPGGGGGGGGRRALRCVSTGRGRSPYRGTLKTKSTTKSTTRRVVSRSVQSVLTAAGLGRRGPSGESSLGMGTASLARLAVPIPTLDAKRRVFRAGRIPPAEAPDGEPFRGRSPSRRSSYPYRSSSVPAVASRSKSPSLAPSSRSAFPYLPSLKPIKPAIRLSAPQSPTRTGDLTPKSMNLPPIPTLDAKRRVFRVGRRRRSAGAPDGEPLRGRSPSRRSSHPHRSSSVPAVASRSRSPSLAPSSRSAFPYLPSLKPIKPAIRLSAPQSPTGTGELTPNSMNLPPIPTLDAKRRVFRVGHRRRSAGAPDGEPLRGRSPSRRSSHPHRSSSVTAVASRSRSQSLAPSSRSALPYLPSLKPIKPAIRLSAPQSPTGTGELTPRSLFKFLTQ</sequence>
<feature type="compositionally biased region" description="Low complexity" evidence="1">
    <location>
        <begin position="539"/>
        <end position="561"/>
    </location>
</feature>
<feature type="compositionally biased region" description="Low complexity" evidence="1">
    <location>
        <begin position="343"/>
        <end position="352"/>
    </location>
</feature>
<feature type="compositionally biased region" description="Low complexity" evidence="1">
    <location>
        <begin position="641"/>
        <end position="669"/>
    </location>
</feature>
<dbReference type="Gramene" id="Mp3g14400.1">
    <property type="protein sequence ID" value="Mp3g14400.1.cds"/>
    <property type="gene ID" value="Mp3g14400"/>
</dbReference>
<dbReference type="AlphaFoldDB" id="A0A2R6XSC3"/>
<keyword evidence="3" id="KW-1185">Reference proteome</keyword>